<feature type="region of interest" description="Disordered" evidence="7">
    <location>
        <begin position="85"/>
        <end position="222"/>
    </location>
</feature>
<evidence type="ECO:0000256" key="1">
    <source>
        <dbReference type="ARBA" id="ARBA00004123"/>
    </source>
</evidence>
<feature type="non-terminal residue" evidence="11">
    <location>
        <position position="1"/>
    </location>
</feature>
<comment type="subcellular location">
    <subcellularLocation>
        <location evidence="1">Nucleus</location>
    </subcellularLocation>
</comment>
<evidence type="ECO:0000259" key="8">
    <source>
        <dbReference type="Pfam" id="PF11600"/>
    </source>
</evidence>
<dbReference type="GO" id="GO:0006334">
    <property type="term" value="P:nucleosome assembly"/>
    <property type="evidence" value="ECO:0007669"/>
    <property type="project" value="TreeGrafter"/>
</dbReference>
<evidence type="ECO:0000259" key="9">
    <source>
        <dbReference type="Pfam" id="PF12253"/>
    </source>
</evidence>
<dbReference type="EMBL" id="KN832875">
    <property type="protein sequence ID" value="KIN01605.1"/>
    <property type="molecule type" value="Genomic_DNA"/>
</dbReference>
<name>A0A0C3HEN8_OIDMZ</name>
<keyword evidence="5" id="KW-0234">DNA repair</keyword>
<evidence type="ECO:0000313" key="12">
    <source>
        <dbReference type="Proteomes" id="UP000054321"/>
    </source>
</evidence>
<keyword evidence="3" id="KW-0227">DNA damage</keyword>
<feature type="domain" description="Chromatin assembly factor 1 p150 subunit acidic region" evidence="8">
    <location>
        <begin position="83"/>
        <end position="201"/>
    </location>
</feature>
<keyword evidence="2" id="KW-0235">DNA replication</keyword>
<evidence type="ECO:0008006" key="13">
    <source>
        <dbReference type="Google" id="ProtNLM"/>
    </source>
</evidence>
<dbReference type="PANTHER" id="PTHR15272:SF0">
    <property type="entry name" value="CHROMATIN ASSEMBLY FACTOR 1 SUBUNIT A"/>
    <property type="match status" value="1"/>
</dbReference>
<keyword evidence="6" id="KW-0539">Nucleus</keyword>
<feature type="compositionally biased region" description="Polar residues" evidence="7">
    <location>
        <begin position="188"/>
        <end position="215"/>
    </location>
</feature>
<feature type="non-terminal residue" evidence="11">
    <location>
        <position position="626"/>
    </location>
</feature>
<evidence type="ECO:0000256" key="3">
    <source>
        <dbReference type="ARBA" id="ARBA00022763"/>
    </source>
</evidence>
<dbReference type="AlphaFoldDB" id="A0A0C3HEN8"/>
<dbReference type="STRING" id="913774.A0A0C3HEN8"/>
<reference evidence="12" key="2">
    <citation type="submission" date="2015-01" db="EMBL/GenBank/DDBJ databases">
        <title>Evolutionary Origins and Diversification of the Mycorrhizal Mutualists.</title>
        <authorList>
            <consortium name="DOE Joint Genome Institute"/>
            <consortium name="Mycorrhizal Genomics Consortium"/>
            <person name="Kohler A."/>
            <person name="Kuo A."/>
            <person name="Nagy L.G."/>
            <person name="Floudas D."/>
            <person name="Copeland A."/>
            <person name="Barry K.W."/>
            <person name="Cichocki N."/>
            <person name="Veneault-Fourrey C."/>
            <person name="LaButti K."/>
            <person name="Lindquist E.A."/>
            <person name="Lipzen A."/>
            <person name="Lundell T."/>
            <person name="Morin E."/>
            <person name="Murat C."/>
            <person name="Riley R."/>
            <person name="Ohm R."/>
            <person name="Sun H."/>
            <person name="Tunlid A."/>
            <person name="Henrissat B."/>
            <person name="Grigoriev I.V."/>
            <person name="Hibbett D.S."/>
            <person name="Martin F."/>
        </authorList>
    </citation>
    <scope>NUCLEOTIDE SEQUENCE [LARGE SCALE GENOMIC DNA]</scope>
    <source>
        <strain evidence="12">Zn</strain>
    </source>
</reference>
<dbReference type="InterPro" id="IPR022043">
    <property type="entry name" value="CAF1A_DD"/>
</dbReference>
<evidence type="ECO:0000256" key="2">
    <source>
        <dbReference type="ARBA" id="ARBA00022705"/>
    </source>
</evidence>
<keyword evidence="4" id="KW-0143">Chaperone</keyword>
<dbReference type="GO" id="GO:0033186">
    <property type="term" value="C:CAF-1 complex"/>
    <property type="evidence" value="ECO:0007669"/>
    <property type="project" value="TreeGrafter"/>
</dbReference>
<evidence type="ECO:0000259" key="10">
    <source>
        <dbReference type="Pfam" id="PF21796"/>
    </source>
</evidence>
<evidence type="ECO:0000256" key="4">
    <source>
        <dbReference type="ARBA" id="ARBA00023186"/>
    </source>
</evidence>
<dbReference type="GO" id="GO:0005634">
    <property type="term" value="C:nucleus"/>
    <property type="evidence" value="ECO:0007669"/>
    <property type="project" value="UniProtKB-SubCell"/>
</dbReference>
<dbReference type="Pfam" id="PF11600">
    <property type="entry name" value="CAF1A_acidic"/>
    <property type="match status" value="1"/>
</dbReference>
<organism evidence="11 12">
    <name type="scientific">Oidiodendron maius (strain Zn)</name>
    <dbReference type="NCBI Taxonomy" id="913774"/>
    <lineage>
        <taxon>Eukaryota</taxon>
        <taxon>Fungi</taxon>
        <taxon>Dikarya</taxon>
        <taxon>Ascomycota</taxon>
        <taxon>Pezizomycotina</taxon>
        <taxon>Leotiomycetes</taxon>
        <taxon>Leotiomycetes incertae sedis</taxon>
        <taxon>Myxotrichaceae</taxon>
        <taxon>Oidiodendron</taxon>
    </lineage>
</organism>
<evidence type="ECO:0000313" key="11">
    <source>
        <dbReference type="EMBL" id="KIN01605.1"/>
    </source>
</evidence>
<feature type="compositionally biased region" description="Polar residues" evidence="7">
    <location>
        <begin position="20"/>
        <end position="30"/>
    </location>
</feature>
<reference evidence="11 12" key="1">
    <citation type="submission" date="2014-04" db="EMBL/GenBank/DDBJ databases">
        <authorList>
            <consortium name="DOE Joint Genome Institute"/>
            <person name="Kuo A."/>
            <person name="Martino E."/>
            <person name="Perotto S."/>
            <person name="Kohler A."/>
            <person name="Nagy L.G."/>
            <person name="Floudas D."/>
            <person name="Copeland A."/>
            <person name="Barry K.W."/>
            <person name="Cichocki N."/>
            <person name="Veneault-Fourrey C."/>
            <person name="LaButti K."/>
            <person name="Lindquist E.A."/>
            <person name="Lipzen A."/>
            <person name="Lundell T."/>
            <person name="Morin E."/>
            <person name="Murat C."/>
            <person name="Sun H."/>
            <person name="Tunlid A."/>
            <person name="Henrissat B."/>
            <person name="Grigoriev I.V."/>
            <person name="Hibbett D.S."/>
            <person name="Martin F."/>
            <person name="Nordberg H.P."/>
            <person name="Cantor M.N."/>
            <person name="Hua S.X."/>
        </authorList>
    </citation>
    <scope>NUCLEOTIDE SEQUENCE [LARGE SCALE GENOMIC DNA]</scope>
    <source>
        <strain evidence="11 12">Zn</strain>
    </source>
</reference>
<dbReference type="InParanoid" id="A0A0C3HEN8"/>
<evidence type="ECO:0000256" key="6">
    <source>
        <dbReference type="ARBA" id="ARBA00023242"/>
    </source>
</evidence>
<dbReference type="GO" id="GO:0006281">
    <property type="term" value="P:DNA repair"/>
    <property type="evidence" value="ECO:0007669"/>
    <property type="project" value="UniProtKB-KW"/>
</dbReference>
<feature type="region of interest" description="Disordered" evidence="7">
    <location>
        <begin position="1"/>
        <end position="48"/>
    </location>
</feature>
<dbReference type="HOGENOM" id="CLU_013392_0_0_1"/>
<gene>
    <name evidence="11" type="ORF">OIDMADRAFT_96427</name>
</gene>
<feature type="domain" description="Chromatin assembly factor 1 subunit Cac1-like C-terminal" evidence="10">
    <location>
        <begin position="573"/>
        <end position="626"/>
    </location>
</feature>
<feature type="region of interest" description="Disordered" evidence="7">
    <location>
        <begin position="491"/>
        <end position="510"/>
    </location>
</feature>
<evidence type="ECO:0000256" key="5">
    <source>
        <dbReference type="ARBA" id="ARBA00023204"/>
    </source>
</evidence>
<dbReference type="FunCoup" id="A0A0C3HEN8">
    <property type="interactions" value="111"/>
</dbReference>
<evidence type="ECO:0000256" key="7">
    <source>
        <dbReference type="SAM" id="MobiDB-lite"/>
    </source>
</evidence>
<feature type="compositionally biased region" description="Low complexity" evidence="7">
    <location>
        <begin position="31"/>
        <end position="48"/>
    </location>
</feature>
<dbReference type="Pfam" id="PF12253">
    <property type="entry name" value="CAF1A_dimeriz"/>
    <property type="match status" value="1"/>
</dbReference>
<feature type="compositionally biased region" description="Basic and acidic residues" evidence="7">
    <location>
        <begin position="85"/>
        <end position="187"/>
    </location>
</feature>
<dbReference type="PANTHER" id="PTHR15272">
    <property type="entry name" value="CHROMATIN ASSEMBLY FACTOR 1 SUBUNIT A CAF-1 SUBUNIT A"/>
    <property type="match status" value="1"/>
</dbReference>
<accession>A0A0C3HEN8</accession>
<dbReference type="Pfam" id="PF21796">
    <property type="entry name" value="Cac1_C"/>
    <property type="match status" value="1"/>
</dbReference>
<feature type="region of interest" description="Disordered" evidence="7">
    <location>
        <begin position="399"/>
        <end position="418"/>
    </location>
</feature>
<dbReference type="GO" id="GO:0006260">
    <property type="term" value="P:DNA replication"/>
    <property type="evidence" value="ECO:0007669"/>
    <property type="project" value="UniProtKB-KW"/>
</dbReference>
<dbReference type="OrthoDB" id="79480at2759"/>
<sequence length="626" mass="70568">SIPTPPTSTGASKRDPSPAPSSTGSLSDIMSTTPSLPSNSPTPVGAVPVVGSAAPVRFLNDIGAPPPKKVKLSLEEKEMRRINKMIKDQERAAEKARKEAERLAQAEEKARKETEKDIERKKKEAEREEKRAAQEAERAVKDEKRKMREEEKRQREEEKRQKDEEKRQKEEEKQRAEEEKRKKDRSQMRLNSFFVQKSNAGERTSMSPVPPNSSLGAGIPSSAPLTPGKTEISYYHQTFPAFFVQNNVTVAPINRFERDGETSDNQQRIIDSYILKNRSPGRQHPFDVMSLFKLANIEMRGKQCISVREIMAEMSNSPSRPVDLTNNSQNSQIRKTGDLLKSVPLKYLKFAEDVRPPYRGTYTSQPIHGVAKLARNPLRRDLPDTNYDYDSEAEWIEDEDAEDLNSEGEEDDAELDDVDDMDGFLDDENDELLTSRRQVLQGDLEPISTGLCWEDKRGKNTNTMMEYRMETILGESLRSIDPLSSRYWEPTPSKSTAMEPPRLPLNTLKSNSLCNNGSTASIPTTSKPVNPFFATSSSVSNFAVEIPAFKRPPEFATGKGKEKKLLPKEDWANFKEEVQGSNLSKVGLIEVLKKKFPKATGGMVKATLEAMAQRVGKKESEKRWVV</sequence>
<proteinExistence type="predicted"/>
<dbReference type="InterPro" id="IPR048800">
    <property type="entry name" value="Cac1-like_C"/>
</dbReference>
<protein>
    <recommendedName>
        <fullName evidence="13">Chromatin assembly factor 1 subunit A</fullName>
    </recommendedName>
</protein>
<feature type="domain" description="Chromatin assembly factor 1 subunit A dimerization" evidence="9">
    <location>
        <begin position="346"/>
        <end position="419"/>
    </location>
</feature>
<dbReference type="InterPro" id="IPR021644">
    <property type="entry name" value="CAF-1_p150_acidic"/>
</dbReference>
<keyword evidence="12" id="KW-1185">Reference proteome</keyword>
<dbReference type="Proteomes" id="UP000054321">
    <property type="component" value="Unassembled WGS sequence"/>
</dbReference>